<protein>
    <submittedName>
        <fullName evidence="2">Uncharacterized protein</fullName>
    </submittedName>
</protein>
<dbReference type="AlphaFoldDB" id="A0A0E9V1U6"/>
<feature type="transmembrane region" description="Helical" evidence="1">
    <location>
        <begin position="6"/>
        <end position="23"/>
    </location>
</feature>
<sequence>MYSTYRNIRIVGVIIVLIIVLRVKKDDMVLASYGNVWINRIVLA</sequence>
<keyword evidence="1" id="KW-1133">Transmembrane helix</keyword>
<accession>A0A0E9V1U6</accession>
<keyword evidence="1" id="KW-0812">Transmembrane</keyword>
<keyword evidence="1" id="KW-0472">Membrane</keyword>
<name>A0A0E9V1U6_ANGAN</name>
<proteinExistence type="predicted"/>
<dbReference type="EMBL" id="GBXM01036560">
    <property type="protein sequence ID" value="JAH72017.1"/>
    <property type="molecule type" value="Transcribed_RNA"/>
</dbReference>
<organism evidence="2">
    <name type="scientific">Anguilla anguilla</name>
    <name type="common">European freshwater eel</name>
    <name type="synonym">Muraena anguilla</name>
    <dbReference type="NCBI Taxonomy" id="7936"/>
    <lineage>
        <taxon>Eukaryota</taxon>
        <taxon>Metazoa</taxon>
        <taxon>Chordata</taxon>
        <taxon>Craniata</taxon>
        <taxon>Vertebrata</taxon>
        <taxon>Euteleostomi</taxon>
        <taxon>Actinopterygii</taxon>
        <taxon>Neopterygii</taxon>
        <taxon>Teleostei</taxon>
        <taxon>Anguilliformes</taxon>
        <taxon>Anguillidae</taxon>
        <taxon>Anguilla</taxon>
    </lineage>
</organism>
<evidence type="ECO:0000313" key="2">
    <source>
        <dbReference type="EMBL" id="JAH72017.1"/>
    </source>
</evidence>
<evidence type="ECO:0000256" key="1">
    <source>
        <dbReference type="SAM" id="Phobius"/>
    </source>
</evidence>
<reference evidence="2" key="2">
    <citation type="journal article" date="2015" name="Fish Shellfish Immunol.">
        <title>Early steps in the European eel (Anguilla anguilla)-Vibrio vulnificus interaction in the gills: Role of the RtxA13 toxin.</title>
        <authorList>
            <person name="Callol A."/>
            <person name="Pajuelo D."/>
            <person name="Ebbesson L."/>
            <person name="Teles M."/>
            <person name="MacKenzie S."/>
            <person name="Amaro C."/>
        </authorList>
    </citation>
    <scope>NUCLEOTIDE SEQUENCE</scope>
</reference>
<reference evidence="2" key="1">
    <citation type="submission" date="2014-11" db="EMBL/GenBank/DDBJ databases">
        <authorList>
            <person name="Amaro Gonzalez C."/>
        </authorList>
    </citation>
    <scope>NUCLEOTIDE SEQUENCE</scope>
</reference>